<dbReference type="OrthoDB" id="2300810at2"/>
<reference evidence="2 3" key="1">
    <citation type="journal article" date="2015" name="Genome Announc.">
        <title>Expanding the biotechnology potential of lactobacilli through comparative genomics of 213 strains and associated genera.</title>
        <authorList>
            <person name="Sun Z."/>
            <person name="Harris H.M."/>
            <person name="McCann A."/>
            <person name="Guo C."/>
            <person name="Argimon S."/>
            <person name="Zhang W."/>
            <person name="Yang X."/>
            <person name="Jeffery I.B."/>
            <person name="Cooney J.C."/>
            <person name="Kagawa T.F."/>
            <person name="Liu W."/>
            <person name="Song Y."/>
            <person name="Salvetti E."/>
            <person name="Wrobel A."/>
            <person name="Rasinkangas P."/>
            <person name="Parkhill J."/>
            <person name="Rea M.C."/>
            <person name="O'Sullivan O."/>
            <person name="Ritari J."/>
            <person name="Douillard F.P."/>
            <person name="Paul Ross R."/>
            <person name="Yang R."/>
            <person name="Briner A.E."/>
            <person name="Felis G.E."/>
            <person name="de Vos W.M."/>
            <person name="Barrangou R."/>
            <person name="Klaenhammer T.R."/>
            <person name="Caufield P.W."/>
            <person name="Cui Y."/>
            <person name="Zhang H."/>
            <person name="O'Toole P.W."/>
        </authorList>
    </citation>
    <scope>NUCLEOTIDE SEQUENCE [LARGE SCALE GENOMIC DNA]</scope>
    <source>
        <strain evidence="2 3">DSM 23365</strain>
    </source>
</reference>
<name>A0A0R2F1V6_9LACO</name>
<keyword evidence="1" id="KW-1133">Transmembrane helix</keyword>
<dbReference type="RefSeq" id="WP_054736271.1">
    <property type="nucleotide sequence ID" value="NZ_AYZM01000149.1"/>
</dbReference>
<dbReference type="STRING" id="1423804.FD14_GL001982"/>
<evidence type="ECO:0000313" key="2">
    <source>
        <dbReference type="EMBL" id="KRN18445.1"/>
    </source>
</evidence>
<dbReference type="EMBL" id="AYZM01000149">
    <property type="protein sequence ID" value="KRN18445.1"/>
    <property type="molecule type" value="Genomic_DNA"/>
</dbReference>
<evidence type="ECO:0000256" key="1">
    <source>
        <dbReference type="SAM" id="Phobius"/>
    </source>
</evidence>
<keyword evidence="1" id="KW-0812">Transmembrane</keyword>
<dbReference type="AlphaFoldDB" id="A0A0R2F1V6"/>
<gene>
    <name evidence="2" type="ORF">FD14_GL001982</name>
</gene>
<evidence type="ECO:0000313" key="3">
    <source>
        <dbReference type="Proteomes" id="UP000051442"/>
    </source>
</evidence>
<dbReference type="Proteomes" id="UP000051442">
    <property type="component" value="Unassembled WGS sequence"/>
</dbReference>
<organism evidence="2 3">
    <name type="scientific">Secundilactobacillus similis DSM 23365 = JCM 2765</name>
    <dbReference type="NCBI Taxonomy" id="1423804"/>
    <lineage>
        <taxon>Bacteria</taxon>
        <taxon>Bacillati</taxon>
        <taxon>Bacillota</taxon>
        <taxon>Bacilli</taxon>
        <taxon>Lactobacillales</taxon>
        <taxon>Lactobacillaceae</taxon>
        <taxon>Secundilactobacillus</taxon>
    </lineage>
</organism>
<protein>
    <submittedName>
        <fullName evidence="2">Uncharacterized protein</fullName>
    </submittedName>
</protein>
<sequence length="99" mass="11170">MDKQQLVIRKKTSLGARLRRLVLLVVLWAIALGVLTVNVCFMLGIYTDALVVNYALFNLSFRMYKVLGLTIVLVGGLVAVYGVCHLRRLKRKAVQHDQN</sequence>
<feature type="transmembrane region" description="Helical" evidence="1">
    <location>
        <begin position="66"/>
        <end position="84"/>
    </location>
</feature>
<keyword evidence="1" id="KW-0472">Membrane</keyword>
<accession>A0A0R2F1V6</accession>
<keyword evidence="3" id="KW-1185">Reference proteome</keyword>
<feature type="transmembrane region" description="Helical" evidence="1">
    <location>
        <begin position="21"/>
        <end position="46"/>
    </location>
</feature>
<dbReference type="PATRIC" id="fig|1423804.4.peg.2149"/>
<proteinExistence type="predicted"/>
<comment type="caution">
    <text evidence="2">The sequence shown here is derived from an EMBL/GenBank/DDBJ whole genome shotgun (WGS) entry which is preliminary data.</text>
</comment>